<dbReference type="EMBL" id="BSEH01000022">
    <property type="protein sequence ID" value="GLJ56484.1"/>
    <property type="molecule type" value="Genomic_DNA"/>
</dbReference>
<comment type="caution">
    <text evidence="1">The sequence shown here is derived from an EMBL/GenBank/DDBJ whole genome shotgun (WGS) entry which is preliminary data.</text>
</comment>
<organism evidence="1 2">
    <name type="scientific">Cryptomeria japonica</name>
    <name type="common">Japanese cedar</name>
    <name type="synonym">Cupressus japonica</name>
    <dbReference type="NCBI Taxonomy" id="3369"/>
    <lineage>
        <taxon>Eukaryota</taxon>
        <taxon>Viridiplantae</taxon>
        <taxon>Streptophyta</taxon>
        <taxon>Embryophyta</taxon>
        <taxon>Tracheophyta</taxon>
        <taxon>Spermatophyta</taxon>
        <taxon>Pinopsida</taxon>
        <taxon>Pinidae</taxon>
        <taxon>Conifers II</taxon>
        <taxon>Cupressales</taxon>
        <taxon>Cupressaceae</taxon>
        <taxon>Cryptomeria</taxon>
    </lineage>
</organism>
<dbReference type="AlphaFoldDB" id="A0AAD3RPC8"/>
<dbReference type="Proteomes" id="UP001234787">
    <property type="component" value="Unassembled WGS sequence"/>
</dbReference>
<name>A0AAD3RPC8_CRYJA</name>
<accession>A0AAD3RPC8</accession>
<proteinExistence type="predicted"/>
<evidence type="ECO:0000313" key="1">
    <source>
        <dbReference type="EMBL" id="GLJ56484.1"/>
    </source>
</evidence>
<gene>
    <name evidence="1" type="ORF">SUGI_1225770</name>
</gene>
<evidence type="ECO:0000313" key="2">
    <source>
        <dbReference type="Proteomes" id="UP001234787"/>
    </source>
</evidence>
<sequence length="308" mass="34361">MVQTPVYHPDPAVQRAIHWRGGENTHVPLVRRHGLIIPPRRAVADEPCPSYPEPYRRRPSRIVRKWFNHALFIPTRSSAPIVHQFRTNRFAVPADPHRFLPPSPRDEKQLINATTWPPLGGSGPLLALIELIGGRCPLGAAAHQIVGAQRQLEFPLHHPASLHWGYSKAGPYNNLKGGSHREAPKRRRIAGGNQPWREAQILLFPCRQAGGSDNRNRAVYGARRMIKKGSVTHFDPPRVHREGMSRWVGGGGKAHPTRVAGIELKIPSLLRIRTCSLKGVGWSGKDSLNEVPINYIHMNTHPAGLYGN</sequence>
<reference evidence="1" key="1">
    <citation type="submission" date="2022-12" db="EMBL/GenBank/DDBJ databases">
        <title>Chromosome-Level Genome Assembly of Japanese Cedar (Cryptomeriajaponica D. Don).</title>
        <authorList>
            <person name="Fujino T."/>
            <person name="Yamaguchi K."/>
            <person name="Yokoyama T."/>
            <person name="Hamanaka T."/>
            <person name="Harazono Y."/>
            <person name="Kamada H."/>
            <person name="Kobayashi W."/>
            <person name="Ujino-Ihara T."/>
            <person name="Uchiyama K."/>
            <person name="Matsumoto A."/>
            <person name="Izuno A."/>
            <person name="Tsumura Y."/>
            <person name="Toyoda A."/>
            <person name="Shigenobu S."/>
            <person name="Moriguchi Y."/>
            <person name="Ueno S."/>
            <person name="Kasahara M."/>
        </authorList>
    </citation>
    <scope>NUCLEOTIDE SEQUENCE</scope>
</reference>
<keyword evidence="2" id="KW-1185">Reference proteome</keyword>
<protein>
    <submittedName>
        <fullName evidence="1">Uncharacterized protein</fullName>
    </submittedName>
</protein>